<keyword evidence="1" id="KW-0805">Transcription regulation</keyword>
<feature type="domain" description="HTH crp-type" evidence="6">
    <location>
        <begin position="170"/>
        <end position="248"/>
    </location>
</feature>
<keyword evidence="8" id="KW-1185">Reference proteome</keyword>
<dbReference type="SUPFAM" id="SSF46785">
    <property type="entry name" value="Winged helix' DNA-binding domain"/>
    <property type="match status" value="1"/>
</dbReference>
<gene>
    <name evidence="7" type="ORF">SAMN04488518_11886</name>
</gene>
<feature type="region of interest" description="Disordered" evidence="4">
    <location>
        <begin position="1"/>
        <end position="29"/>
    </location>
</feature>
<protein>
    <submittedName>
        <fullName evidence="7">cAMP-binding domain of CRP or a regulatory subunit of cAMP-dependent protein kinases</fullName>
    </submittedName>
</protein>
<dbReference type="Pfam" id="PF00027">
    <property type="entry name" value="cNMP_binding"/>
    <property type="match status" value="1"/>
</dbReference>
<dbReference type="PROSITE" id="PS51063">
    <property type="entry name" value="HTH_CRP_2"/>
    <property type="match status" value="1"/>
</dbReference>
<dbReference type="PANTHER" id="PTHR24567">
    <property type="entry name" value="CRP FAMILY TRANSCRIPTIONAL REGULATORY PROTEIN"/>
    <property type="match status" value="1"/>
</dbReference>
<dbReference type="InterPro" id="IPR014710">
    <property type="entry name" value="RmlC-like_jellyroll"/>
</dbReference>
<dbReference type="Gene3D" id="2.60.120.10">
    <property type="entry name" value="Jelly Rolls"/>
    <property type="match status" value="1"/>
</dbReference>
<name>A0A1I4FCH3_9HYPH</name>
<dbReference type="EMBL" id="FOSK01000018">
    <property type="protein sequence ID" value="SFL15702.1"/>
    <property type="molecule type" value="Genomic_DNA"/>
</dbReference>
<reference evidence="7 8" key="1">
    <citation type="submission" date="2016-10" db="EMBL/GenBank/DDBJ databases">
        <authorList>
            <person name="Varghese N."/>
            <person name="Submissions S."/>
        </authorList>
    </citation>
    <scope>NUCLEOTIDE SEQUENCE [LARGE SCALE GENOMIC DNA]</scope>
    <source>
        <strain evidence="7 8">DSM 16392</strain>
    </source>
</reference>
<evidence type="ECO:0000256" key="1">
    <source>
        <dbReference type="ARBA" id="ARBA00023015"/>
    </source>
</evidence>
<evidence type="ECO:0000259" key="6">
    <source>
        <dbReference type="PROSITE" id="PS51063"/>
    </source>
</evidence>
<comment type="caution">
    <text evidence="7">The sequence shown here is derived from an EMBL/GenBank/DDBJ whole genome shotgun (WGS) entry which is preliminary data.</text>
</comment>
<evidence type="ECO:0000259" key="5">
    <source>
        <dbReference type="PROSITE" id="PS50042"/>
    </source>
</evidence>
<dbReference type="SUPFAM" id="SSF51206">
    <property type="entry name" value="cAMP-binding domain-like"/>
    <property type="match status" value="1"/>
</dbReference>
<feature type="compositionally biased region" description="Polar residues" evidence="4">
    <location>
        <begin position="17"/>
        <end position="28"/>
    </location>
</feature>
<proteinExistence type="predicted"/>
<dbReference type="RefSeq" id="WP_093523822.1">
    <property type="nucleotide sequence ID" value="NZ_FOSK01000018.1"/>
</dbReference>
<keyword evidence="2" id="KW-0238">DNA-binding</keyword>
<dbReference type="CDD" id="cd00038">
    <property type="entry name" value="CAP_ED"/>
    <property type="match status" value="1"/>
</dbReference>
<dbReference type="Proteomes" id="UP000199598">
    <property type="component" value="Unassembled WGS sequence"/>
</dbReference>
<dbReference type="InterPro" id="IPR012318">
    <property type="entry name" value="HTH_CRP"/>
</dbReference>
<dbReference type="PROSITE" id="PS50042">
    <property type="entry name" value="CNMP_BINDING_3"/>
    <property type="match status" value="1"/>
</dbReference>
<evidence type="ECO:0000256" key="3">
    <source>
        <dbReference type="ARBA" id="ARBA00023163"/>
    </source>
</evidence>
<dbReference type="InterPro" id="IPR018490">
    <property type="entry name" value="cNMP-bd_dom_sf"/>
</dbReference>
<dbReference type="InterPro" id="IPR036390">
    <property type="entry name" value="WH_DNA-bd_sf"/>
</dbReference>
<evidence type="ECO:0000256" key="2">
    <source>
        <dbReference type="ARBA" id="ARBA00023125"/>
    </source>
</evidence>
<keyword evidence="3" id="KW-0804">Transcription</keyword>
<feature type="domain" description="Cyclic nucleotide-binding" evidence="5">
    <location>
        <begin position="36"/>
        <end position="138"/>
    </location>
</feature>
<evidence type="ECO:0000313" key="7">
    <source>
        <dbReference type="EMBL" id="SFL15702.1"/>
    </source>
</evidence>
<accession>A0A1I4FCH3</accession>
<evidence type="ECO:0000313" key="8">
    <source>
        <dbReference type="Proteomes" id="UP000199598"/>
    </source>
</evidence>
<evidence type="ECO:0000256" key="4">
    <source>
        <dbReference type="SAM" id="MobiDB-lite"/>
    </source>
</evidence>
<dbReference type="InterPro" id="IPR036388">
    <property type="entry name" value="WH-like_DNA-bd_sf"/>
</dbReference>
<dbReference type="Gene3D" id="1.10.10.10">
    <property type="entry name" value="Winged helix-like DNA-binding domain superfamily/Winged helix DNA-binding domain"/>
    <property type="match status" value="1"/>
</dbReference>
<dbReference type="SMART" id="SM00100">
    <property type="entry name" value="cNMP"/>
    <property type="match status" value="1"/>
</dbReference>
<organism evidence="7 8">
    <name type="scientific">Pseudovibrio ascidiaceicola</name>
    <dbReference type="NCBI Taxonomy" id="285279"/>
    <lineage>
        <taxon>Bacteria</taxon>
        <taxon>Pseudomonadati</taxon>
        <taxon>Pseudomonadota</taxon>
        <taxon>Alphaproteobacteria</taxon>
        <taxon>Hyphomicrobiales</taxon>
        <taxon>Stappiaceae</taxon>
        <taxon>Pseudovibrio</taxon>
    </lineage>
</organism>
<dbReference type="InterPro" id="IPR050397">
    <property type="entry name" value="Env_Response_Regulators"/>
</dbReference>
<dbReference type="PANTHER" id="PTHR24567:SF26">
    <property type="entry name" value="REGULATORY PROTEIN YEIL"/>
    <property type="match status" value="1"/>
</dbReference>
<sequence length="261" mass="28699">MEKAVYDASLGRGASRAHNTGTSSSGESSWKENAALFQELNDELCASLEQSAIRQTYSNGENIYLQEDDAEFLYIIESGHVRLSHLREDGSTFLYAIITAGQSFGELGVFQRSVHADTACALGNVVVHKIRRSAFHVINEQSAEICRALAVVVAKHYRSYIESTRCLSLPSLSARLAHALLSLLESIGTPAGDNPQDKSVISGAIVTQSDLGAMARGTRSNINRRLKEWERAGIIKIQDRSITVLNRTMLERNLLNNESNF</sequence>
<dbReference type="InterPro" id="IPR000595">
    <property type="entry name" value="cNMP-bd_dom"/>
</dbReference>
<dbReference type="Pfam" id="PF13545">
    <property type="entry name" value="HTH_Crp_2"/>
    <property type="match status" value="1"/>
</dbReference>